<evidence type="ECO:0000313" key="3">
    <source>
        <dbReference type="Proteomes" id="UP000003340"/>
    </source>
</evidence>
<dbReference type="InterPro" id="IPR000182">
    <property type="entry name" value="GNAT_dom"/>
</dbReference>
<sequence length="169" mass="19018">MNVQLKKFQASDAQDVAKYADNQKIAKWLRDIFPHPYTLADAEWYVNDCAANSETRQCLRAIVVDSEVVGSVGVYLQNDVGCKNAELGYWLGEPFWGQGIATAAVKELCAFVFHHYDVVRIYAEPFADNTGSRRVLEKVGFVLEGTLRNSVFKNGEFHDSCIYALLRSN</sequence>
<dbReference type="eggNOG" id="COG1670">
    <property type="taxonomic scope" value="Bacteria"/>
</dbReference>
<dbReference type="AlphaFoldDB" id="C0EC57"/>
<dbReference type="Pfam" id="PF13302">
    <property type="entry name" value="Acetyltransf_3"/>
    <property type="match status" value="1"/>
</dbReference>
<dbReference type="STRING" id="537013.CLOSTMETH_01426"/>
<dbReference type="HOGENOM" id="CLU_013985_3_4_9"/>
<comment type="caution">
    <text evidence="2">The sequence shown here is derived from an EMBL/GenBank/DDBJ whole genome shotgun (WGS) entry which is preliminary data.</text>
</comment>
<accession>C0EC57</accession>
<dbReference type="PANTHER" id="PTHR43328:SF1">
    <property type="entry name" value="N-ACETYLTRANSFERASE DOMAIN-CONTAINING PROTEIN"/>
    <property type="match status" value="1"/>
</dbReference>
<dbReference type="PROSITE" id="PS51186">
    <property type="entry name" value="GNAT"/>
    <property type="match status" value="1"/>
</dbReference>
<feature type="domain" description="N-acetyltransferase" evidence="1">
    <location>
        <begin position="11"/>
        <end position="168"/>
    </location>
</feature>
<keyword evidence="2" id="KW-0808">Transferase</keyword>
<dbReference type="EMBL" id="ACEC01000046">
    <property type="protein sequence ID" value="EEG30947.1"/>
    <property type="molecule type" value="Genomic_DNA"/>
</dbReference>
<dbReference type="Proteomes" id="UP000003340">
    <property type="component" value="Unassembled WGS sequence"/>
</dbReference>
<reference evidence="2 3" key="2">
    <citation type="submission" date="2009-02" db="EMBL/GenBank/DDBJ databases">
        <title>Draft genome sequence of Clostridium methylpentosum (DSM 5476).</title>
        <authorList>
            <person name="Sudarsanam P."/>
            <person name="Ley R."/>
            <person name="Guruge J."/>
            <person name="Turnbaugh P.J."/>
            <person name="Mahowald M."/>
            <person name="Liep D."/>
            <person name="Gordon J."/>
        </authorList>
    </citation>
    <scope>NUCLEOTIDE SEQUENCE [LARGE SCALE GENOMIC DNA]</scope>
    <source>
        <strain evidence="2 3">DSM 5476</strain>
    </source>
</reference>
<dbReference type="GO" id="GO:0016747">
    <property type="term" value="F:acyltransferase activity, transferring groups other than amino-acyl groups"/>
    <property type="evidence" value="ECO:0007669"/>
    <property type="project" value="InterPro"/>
</dbReference>
<evidence type="ECO:0000259" key="1">
    <source>
        <dbReference type="PROSITE" id="PS51186"/>
    </source>
</evidence>
<dbReference type="InterPro" id="IPR016181">
    <property type="entry name" value="Acyl_CoA_acyltransferase"/>
</dbReference>
<reference evidence="2 3" key="1">
    <citation type="submission" date="2009-01" db="EMBL/GenBank/DDBJ databases">
        <authorList>
            <person name="Fulton L."/>
            <person name="Clifton S."/>
            <person name="Fulton B."/>
            <person name="Xu J."/>
            <person name="Minx P."/>
            <person name="Pepin K.H."/>
            <person name="Johnson M."/>
            <person name="Bhonagiri V."/>
            <person name="Nash W.E."/>
            <person name="Mardis E.R."/>
            <person name="Wilson R.K."/>
        </authorList>
    </citation>
    <scope>NUCLEOTIDE SEQUENCE [LARGE SCALE GENOMIC DNA]</scope>
    <source>
        <strain evidence="2 3">DSM 5476</strain>
    </source>
</reference>
<name>C0EC57_9FIRM</name>
<gene>
    <name evidence="2" type="ORF">CLOSTMETH_01426</name>
</gene>
<proteinExistence type="predicted"/>
<organism evidence="2 3">
    <name type="scientific">[Clostridium] methylpentosum DSM 5476</name>
    <dbReference type="NCBI Taxonomy" id="537013"/>
    <lineage>
        <taxon>Bacteria</taxon>
        <taxon>Bacillati</taxon>
        <taxon>Bacillota</taxon>
        <taxon>Clostridia</taxon>
        <taxon>Eubacteriales</taxon>
        <taxon>Oscillospiraceae</taxon>
        <taxon>Oscillospiraceae incertae sedis</taxon>
    </lineage>
</organism>
<dbReference type="Gene3D" id="3.40.630.30">
    <property type="match status" value="1"/>
</dbReference>
<evidence type="ECO:0000313" key="2">
    <source>
        <dbReference type="EMBL" id="EEG30947.1"/>
    </source>
</evidence>
<dbReference type="SUPFAM" id="SSF55729">
    <property type="entry name" value="Acyl-CoA N-acyltransferases (Nat)"/>
    <property type="match status" value="1"/>
</dbReference>
<keyword evidence="3" id="KW-1185">Reference proteome</keyword>
<dbReference type="PANTHER" id="PTHR43328">
    <property type="entry name" value="ACETYLTRANSFERASE-RELATED"/>
    <property type="match status" value="1"/>
</dbReference>
<protein>
    <submittedName>
        <fullName evidence="2">Acetyltransferase, GNAT family</fullName>
    </submittedName>
</protein>